<evidence type="ECO:0000313" key="3">
    <source>
        <dbReference type="Proteomes" id="UP001044222"/>
    </source>
</evidence>
<keyword evidence="3" id="KW-1185">Reference proteome</keyword>
<organism evidence="2 3">
    <name type="scientific">Anguilla anguilla</name>
    <name type="common">European freshwater eel</name>
    <name type="synonym">Muraena anguilla</name>
    <dbReference type="NCBI Taxonomy" id="7936"/>
    <lineage>
        <taxon>Eukaryota</taxon>
        <taxon>Metazoa</taxon>
        <taxon>Chordata</taxon>
        <taxon>Craniata</taxon>
        <taxon>Vertebrata</taxon>
        <taxon>Euteleostomi</taxon>
        <taxon>Actinopterygii</taxon>
        <taxon>Neopterygii</taxon>
        <taxon>Teleostei</taxon>
        <taxon>Anguilliformes</taxon>
        <taxon>Anguillidae</taxon>
        <taxon>Anguilla</taxon>
    </lineage>
</organism>
<dbReference type="EMBL" id="JAFIRN010000008">
    <property type="protein sequence ID" value="KAG5844223.1"/>
    <property type="molecule type" value="Genomic_DNA"/>
</dbReference>
<dbReference type="Proteomes" id="UP001044222">
    <property type="component" value="Chromosome 8"/>
</dbReference>
<sequence length="110" mass="11487">FSVPLSLSPSHLCFWGILHTPVPLGGHSAIRTEGGGPRRTPGIPAGGRRGRQPPGGSWGRRGWAALCRRGLPGIDTLGRGTPEEVVLGRGTPEEVVLGRGTPEQKVLGRG</sequence>
<evidence type="ECO:0000256" key="1">
    <source>
        <dbReference type="SAM" id="MobiDB-lite"/>
    </source>
</evidence>
<comment type="caution">
    <text evidence="2">The sequence shown here is derived from an EMBL/GenBank/DDBJ whole genome shotgun (WGS) entry which is preliminary data.</text>
</comment>
<feature type="non-terminal residue" evidence="2">
    <location>
        <position position="110"/>
    </location>
</feature>
<feature type="region of interest" description="Disordered" evidence="1">
    <location>
        <begin position="28"/>
        <end position="60"/>
    </location>
</feature>
<reference evidence="2" key="1">
    <citation type="submission" date="2021-01" db="EMBL/GenBank/DDBJ databases">
        <title>A chromosome-scale assembly of European eel, Anguilla anguilla.</title>
        <authorList>
            <person name="Henkel C."/>
            <person name="Jong-Raadsen S.A."/>
            <person name="Dufour S."/>
            <person name="Weltzien F.-A."/>
            <person name="Palstra A.P."/>
            <person name="Pelster B."/>
            <person name="Spaink H.P."/>
            <person name="Van Den Thillart G.E."/>
            <person name="Jansen H."/>
            <person name="Zahm M."/>
            <person name="Klopp C."/>
            <person name="Cedric C."/>
            <person name="Louis A."/>
            <person name="Berthelot C."/>
            <person name="Parey E."/>
            <person name="Roest Crollius H."/>
            <person name="Montfort J."/>
            <person name="Robinson-Rechavi M."/>
            <person name="Bucao C."/>
            <person name="Bouchez O."/>
            <person name="Gislard M."/>
            <person name="Lluch J."/>
            <person name="Milhes M."/>
            <person name="Lampietro C."/>
            <person name="Lopez Roques C."/>
            <person name="Donnadieu C."/>
            <person name="Braasch I."/>
            <person name="Desvignes T."/>
            <person name="Postlethwait J."/>
            <person name="Bobe J."/>
            <person name="Guiguen Y."/>
            <person name="Dirks R."/>
        </authorList>
    </citation>
    <scope>NUCLEOTIDE SEQUENCE</scope>
    <source>
        <strain evidence="2">Tag_6206</strain>
        <tissue evidence="2">Liver</tissue>
    </source>
</reference>
<dbReference type="AlphaFoldDB" id="A0A9D3MEB0"/>
<proteinExistence type="predicted"/>
<evidence type="ECO:0000313" key="2">
    <source>
        <dbReference type="EMBL" id="KAG5844223.1"/>
    </source>
</evidence>
<gene>
    <name evidence="2" type="ORF">ANANG_G00160090</name>
</gene>
<name>A0A9D3MEB0_ANGAN</name>
<feature type="non-terminal residue" evidence="2">
    <location>
        <position position="1"/>
    </location>
</feature>
<protein>
    <submittedName>
        <fullName evidence="2">Uncharacterized protein</fullName>
    </submittedName>
</protein>
<accession>A0A9D3MEB0</accession>